<dbReference type="GO" id="GO:0016787">
    <property type="term" value="F:hydrolase activity"/>
    <property type="evidence" value="ECO:0007669"/>
    <property type="project" value="UniProtKB-KW"/>
</dbReference>
<dbReference type="HOGENOM" id="CLU_001832_5_11_1"/>
<proteinExistence type="predicted"/>
<keyword evidence="2" id="KW-0378">Hydrolase</keyword>
<dbReference type="SMART" id="SM00490">
    <property type="entry name" value="HELICc"/>
    <property type="match status" value="1"/>
</dbReference>
<name>J9D5Y3_EDHAE</name>
<dbReference type="GO" id="GO:0004386">
    <property type="term" value="F:helicase activity"/>
    <property type="evidence" value="ECO:0007669"/>
    <property type="project" value="UniProtKB-KW"/>
</dbReference>
<dbReference type="InterPro" id="IPR027417">
    <property type="entry name" value="P-loop_NTPase"/>
</dbReference>
<keyword evidence="9" id="KW-1185">Reference proteome</keyword>
<sequence length="752" mass="87072">MNFINEHLVIKKFSDNILTAVKKSPVTIIKGPTGCGKSTFVPKLIYDSTEKQTRIALIQPRRIAVLGLYKTISSYIKYCGYKMRFDHKMVPKGHRNKFIRVLTDGMLINEILNQNIYYDYIIIDEVHERSIRTDIILGIIKNIQKKTKFKLILMSATIDTSILQNYFNAEVVNIYGKKFKSQVLYEDEPISNYIFECFQKIKIILMEQNAYKKKLEQISKELEPSKIDKKVNQSSDNDIGTSSTDEDDTSQDFFEKKSNEKICVDKNKNSEISKKLDIIDNIKKFKDQGNNNRARKFYKKYENSSKKSKITSSNNNNNNIDHITRKSIFDGEIDLNGDILVFLPGEEDIHELFKLIRKLPEALPFKLFASSQNINYSEIFGKNQSKLTRIFLSTNICETSLTLPGVKFVIDTGLKKEKIVRSGVNYLIQTEVHKENADQRMGRCSRVSDGICFRLFTKEKYKNLHKSSPEIENADMNYVFLAILGMNLNPLDFDFVSQPNFDNAKLALHFLKKIGCLEIKTKKINEIEENLEIIDVKKNDKSGSSASNTAKKLNSFEEINLFAIYITEYGRKILKNPLDVNLSHFYEICKSYNIGTYGAILISFISIENYNFVDNQDGKTSDIVYLLKNFIDFHNADDLKEHALMKKLNFTGYLRAHQIYKQLIGHKEKNTRQNLELDECDADKLEKCFSKAFTHNIAQRQTDGSYKCSKTSEIVHIHPSSFLFRKREKKVVFVDVFCTSKMYTRIVNKFYP</sequence>
<evidence type="ECO:0000256" key="5">
    <source>
        <dbReference type="SAM" id="MobiDB-lite"/>
    </source>
</evidence>
<evidence type="ECO:0000313" key="9">
    <source>
        <dbReference type="Proteomes" id="UP000003163"/>
    </source>
</evidence>
<keyword evidence="3" id="KW-0347">Helicase</keyword>
<dbReference type="InterPro" id="IPR001650">
    <property type="entry name" value="Helicase_C-like"/>
</dbReference>
<dbReference type="SUPFAM" id="SSF52540">
    <property type="entry name" value="P-loop containing nucleoside triphosphate hydrolases"/>
    <property type="match status" value="1"/>
</dbReference>
<evidence type="ECO:0000256" key="2">
    <source>
        <dbReference type="ARBA" id="ARBA00022801"/>
    </source>
</evidence>
<dbReference type="FunCoup" id="J9D5Y3">
    <property type="interactions" value="408"/>
</dbReference>
<dbReference type="Proteomes" id="UP000003163">
    <property type="component" value="Unassembled WGS sequence"/>
</dbReference>
<dbReference type="VEuPathDB" id="MicrosporidiaDB:EDEG_02444"/>
<keyword evidence="4" id="KW-0067">ATP-binding</keyword>
<gene>
    <name evidence="8" type="ORF">EDEG_02444</name>
</gene>
<dbReference type="CDD" id="cd17917">
    <property type="entry name" value="DEXHc_RHA-like"/>
    <property type="match status" value="1"/>
</dbReference>
<dbReference type="InParanoid" id="J9D5Y3"/>
<dbReference type="InterPro" id="IPR014001">
    <property type="entry name" value="Helicase_ATP-bd"/>
</dbReference>
<evidence type="ECO:0000259" key="6">
    <source>
        <dbReference type="PROSITE" id="PS51192"/>
    </source>
</evidence>
<keyword evidence="1" id="KW-0547">Nucleotide-binding</keyword>
<evidence type="ECO:0000256" key="4">
    <source>
        <dbReference type="ARBA" id="ARBA00022840"/>
    </source>
</evidence>
<comment type="caution">
    <text evidence="8">The sequence shown here is derived from an EMBL/GenBank/DDBJ whole genome shotgun (WGS) entry which is preliminary data.</text>
</comment>
<dbReference type="Pfam" id="PF00270">
    <property type="entry name" value="DEAD"/>
    <property type="match status" value="1"/>
</dbReference>
<feature type="domain" description="Helicase ATP-binding" evidence="6">
    <location>
        <begin position="18"/>
        <end position="176"/>
    </location>
</feature>
<dbReference type="InterPro" id="IPR011709">
    <property type="entry name" value="DEAD-box_helicase_OB_fold"/>
</dbReference>
<dbReference type="PANTHER" id="PTHR18934:SF91">
    <property type="entry name" value="PRE-MRNA-SPLICING FACTOR ATP-DEPENDENT RNA HELICASE PRP16"/>
    <property type="match status" value="1"/>
</dbReference>
<dbReference type="InterPro" id="IPR003593">
    <property type="entry name" value="AAA+_ATPase"/>
</dbReference>
<dbReference type="STRING" id="1003232.J9D5Y3"/>
<evidence type="ECO:0008006" key="10">
    <source>
        <dbReference type="Google" id="ProtNLM"/>
    </source>
</evidence>
<accession>J9D5Y3</accession>
<dbReference type="PROSITE" id="PS51192">
    <property type="entry name" value="HELICASE_ATP_BIND_1"/>
    <property type="match status" value="1"/>
</dbReference>
<dbReference type="GO" id="GO:0005524">
    <property type="term" value="F:ATP binding"/>
    <property type="evidence" value="ECO:0007669"/>
    <property type="project" value="UniProtKB-KW"/>
</dbReference>
<dbReference type="CDD" id="cd18791">
    <property type="entry name" value="SF2_C_RHA"/>
    <property type="match status" value="1"/>
</dbReference>
<dbReference type="Gene3D" id="3.40.50.300">
    <property type="entry name" value="P-loop containing nucleotide triphosphate hydrolases"/>
    <property type="match status" value="2"/>
</dbReference>
<dbReference type="SMART" id="SM00487">
    <property type="entry name" value="DEXDc"/>
    <property type="match status" value="1"/>
</dbReference>
<reference evidence="8 9" key="1">
    <citation type="submission" date="2011-08" db="EMBL/GenBank/DDBJ databases">
        <authorList>
            <person name="Liu Z.J."/>
            <person name="Shi F.L."/>
            <person name="Lu J.Q."/>
            <person name="Li M."/>
            <person name="Wang Z.L."/>
        </authorList>
    </citation>
    <scope>NUCLEOTIDE SEQUENCE [LARGE SCALE GENOMIC DNA]</scope>
    <source>
        <strain evidence="8 9">USNM 41457</strain>
    </source>
</reference>
<dbReference type="AlphaFoldDB" id="J9D5Y3"/>
<dbReference type="EMBL" id="AFBI03000043">
    <property type="protein sequence ID" value="EJW03191.1"/>
    <property type="molecule type" value="Genomic_DNA"/>
</dbReference>
<dbReference type="PANTHER" id="PTHR18934">
    <property type="entry name" value="ATP-DEPENDENT RNA HELICASE"/>
    <property type="match status" value="1"/>
</dbReference>
<reference evidence="9" key="2">
    <citation type="submission" date="2015-07" db="EMBL/GenBank/DDBJ databases">
        <title>Contrasting host-pathogen interactions and genome evolution in two generalist and specialist microsporidian pathogens of mosquitoes.</title>
        <authorList>
            <consortium name="The Broad Institute Genomics Platform"/>
            <consortium name="The Broad Institute Genome Sequencing Center for Infectious Disease"/>
            <person name="Cuomo C.A."/>
            <person name="Sanscrainte N.D."/>
            <person name="Goldberg J.M."/>
            <person name="Heiman D."/>
            <person name="Young S."/>
            <person name="Zeng Q."/>
            <person name="Becnel J.J."/>
            <person name="Birren B.W."/>
        </authorList>
    </citation>
    <scope>NUCLEOTIDE SEQUENCE [LARGE SCALE GENOMIC DNA]</scope>
    <source>
        <strain evidence="9">USNM 41457</strain>
    </source>
</reference>
<protein>
    <recommendedName>
        <fullName evidence="10">ATP-dependent helicase HrpA</fullName>
    </recommendedName>
</protein>
<dbReference type="Pfam" id="PF00271">
    <property type="entry name" value="Helicase_C"/>
    <property type="match status" value="1"/>
</dbReference>
<organism evidence="8 9">
    <name type="scientific">Edhazardia aedis (strain USNM 41457)</name>
    <name type="common">Microsporidian parasite</name>
    <dbReference type="NCBI Taxonomy" id="1003232"/>
    <lineage>
        <taxon>Eukaryota</taxon>
        <taxon>Fungi</taxon>
        <taxon>Fungi incertae sedis</taxon>
        <taxon>Microsporidia</taxon>
        <taxon>Edhazardia</taxon>
    </lineage>
</organism>
<dbReference type="PROSITE" id="PS51194">
    <property type="entry name" value="HELICASE_CTER"/>
    <property type="match status" value="1"/>
</dbReference>
<evidence type="ECO:0000259" key="7">
    <source>
        <dbReference type="PROSITE" id="PS51194"/>
    </source>
</evidence>
<feature type="region of interest" description="Disordered" evidence="5">
    <location>
        <begin position="226"/>
        <end position="251"/>
    </location>
</feature>
<dbReference type="SMART" id="SM00382">
    <property type="entry name" value="AAA"/>
    <property type="match status" value="1"/>
</dbReference>
<evidence type="ECO:0000256" key="3">
    <source>
        <dbReference type="ARBA" id="ARBA00022806"/>
    </source>
</evidence>
<dbReference type="Pfam" id="PF07717">
    <property type="entry name" value="OB_NTP_bind"/>
    <property type="match status" value="1"/>
</dbReference>
<feature type="domain" description="Helicase C-terminal" evidence="7">
    <location>
        <begin position="327"/>
        <end position="487"/>
    </location>
</feature>
<dbReference type="GO" id="GO:0003723">
    <property type="term" value="F:RNA binding"/>
    <property type="evidence" value="ECO:0007669"/>
    <property type="project" value="TreeGrafter"/>
</dbReference>
<dbReference type="OrthoDB" id="10253254at2759"/>
<dbReference type="InterPro" id="IPR011545">
    <property type="entry name" value="DEAD/DEAH_box_helicase_dom"/>
</dbReference>
<evidence type="ECO:0000313" key="8">
    <source>
        <dbReference type="EMBL" id="EJW03191.1"/>
    </source>
</evidence>
<dbReference type="OMA" id="YKMRFNK"/>
<evidence type="ECO:0000256" key="1">
    <source>
        <dbReference type="ARBA" id="ARBA00022741"/>
    </source>
</evidence>